<feature type="chain" id="PRO_5047329217" evidence="1">
    <location>
        <begin position="28"/>
        <end position="421"/>
    </location>
</feature>
<gene>
    <name evidence="4" type="ORF">IM700_020770</name>
</gene>
<organism evidence="4 5">
    <name type="scientific">Paenibacillus rhizolycopersici</name>
    <dbReference type="NCBI Taxonomy" id="2780073"/>
    <lineage>
        <taxon>Bacteria</taxon>
        <taxon>Bacillati</taxon>
        <taxon>Bacillota</taxon>
        <taxon>Bacilli</taxon>
        <taxon>Bacillales</taxon>
        <taxon>Paenibacillaceae</taxon>
        <taxon>Paenibacillus</taxon>
    </lineage>
</organism>
<dbReference type="InterPro" id="IPR013830">
    <property type="entry name" value="SGNH_hydro"/>
</dbReference>
<proteinExistence type="predicted"/>
<evidence type="ECO:0000256" key="1">
    <source>
        <dbReference type="SAM" id="SignalP"/>
    </source>
</evidence>
<dbReference type="InterPro" id="IPR051532">
    <property type="entry name" value="Ester_Hydrolysis_Enzymes"/>
</dbReference>
<evidence type="ECO:0000259" key="2">
    <source>
        <dbReference type="Pfam" id="PF07833"/>
    </source>
</evidence>
<keyword evidence="5" id="KW-1185">Reference proteome</keyword>
<evidence type="ECO:0000313" key="4">
    <source>
        <dbReference type="EMBL" id="MBM6998106.1"/>
    </source>
</evidence>
<dbReference type="SUPFAM" id="SSF55383">
    <property type="entry name" value="Copper amine oxidase, domain N"/>
    <property type="match status" value="1"/>
</dbReference>
<dbReference type="Pfam" id="PF07833">
    <property type="entry name" value="Cu_amine_oxidN1"/>
    <property type="match status" value="1"/>
</dbReference>
<evidence type="ECO:0000259" key="3">
    <source>
        <dbReference type="Pfam" id="PF13472"/>
    </source>
</evidence>
<comment type="caution">
    <text evidence="4">The sequence shown here is derived from an EMBL/GenBank/DDBJ whole genome shotgun (WGS) entry which is preliminary data.</text>
</comment>
<dbReference type="Pfam" id="PF13472">
    <property type="entry name" value="Lipase_GDSL_2"/>
    <property type="match status" value="1"/>
</dbReference>
<dbReference type="Gene3D" id="3.40.50.1110">
    <property type="entry name" value="SGNH hydrolase"/>
    <property type="match status" value="1"/>
</dbReference>
<dbReference type="InterPro" id="IPR036514">
    <property type="entry name" value="SGNH_hydro_sf"/>
</dbReference>
<accession>A0ABS2HE59</accession>
<dbReference type="Proteomes" id="UP001516620">
    <property type="component" value="Unassembled WGS sequence"/>
</dbReference>
<sequence>MKNIRLNLASVLAGALALILFLFNVTAAAPVKAAEAVQADDYLIVALGDSITVGYEPGMTETSVPYGFVDRLKEQGLFHGRTSAVNYGILGLTSEGLKNYITAIQAGSPVTAADIQANVPDPRIASFASGIAQAKADLQKADLITITIGGNDLLKLLPDVKNISLEQLRAQSEVVLKAYGDNLREVIRVLTELNPSAQVVVADQYQPVPKLADASIYEELQQLAGKFTAIVDGIVADHANEAKPVKAAHVAAAFTGREISLTHIFSDTDIHPNQAGYEVIAKTFAETVWGSFRTTTAKSGGAPISVVVKGNELNTPYPPILKNGQTFVAIKDITDAVGALSKWDTRSSTATITYGSRTVVIPVGSKQIQVDGTPAATATPAFLQKVGKENKTYVPLALLVQGLGLDVQYSGKMKTVFINEI</sequence>
<reference evidence="4 5" key="1">
    <citation type="submission" date="2021-01" db="EMBL/GenBank/DDBJ databases">
        <title>Paenibacillus sp.nov. isolated from the rhizosphere soil of tomato plant.</title>
        <authorList>
            <person name="Thin K.K."/>
            <person name="Zhang X."/>
            <person name="He S."/>
        </authorList>
    </citation>
    <scope>NUCLEOTIDE SEQUENCE [LARGE SCALE GENOMIC DNA]</scope>
    <source>
        <strain evidence="4 5">DXFW5</strain>
    </source>
</reference>
<keyword evidence="1" id="KW-0732">Signal</keyword>
<dbReference type="PANTHER" id="PTHR30383">
    <property type="entry name" value="THIOESTERASE 1/PROTEASE 1/LYSOPHOSPHOLIPASE L1"/>
    <property type="match status" value="1"/>
</dbReference>
<name>A0ABS2HE59_9BACL</name>
<dbReference type="SUPFAM" id="SSF52266">
    <property type="entry name" value="SGNH hydrolase"/>
    <property type="match status" value="1"/>
</dbReference>
<evidence type="ECO:0000313" key="5">
    <source>
        <dbReference type="Proteomes" id="UP001516620"/>
    </source>
</evidence>
<dbReference type="EMBL" id="JADCNN020000028">
    <property type="protein sequence ID" value="MBM6998106.1"/>
    <property type="molecule type" value="Genomic_DNA"/>
</dbReference>
<protein>
    <submittedName>
        <fullName evidence="4">Copper amine oxidase</fullName>
    </submittedName>
</protein>
<feature type="domain" description="SGNH hydrolase-type esterase" evidence="3">
    <location>
        <begin position="46"/>
        <end position="279"/>
    </location>
</feature>
<feature type="domain" description="Copper amine oxidase-like N-terminal" evidence="2">
    <location>
        <begin position="307"/>
        <end position="418"/>
    </location>
</feature>
<feature type="signal peptide" evidence="1">
    <location>
        <begin position="1"/>
        <end position="27"/>
    </location>
</feature>
<dbReference type="PANTHER" id="PTHR30383:SF5">
    <property type="entry name" value="SGNH HYDROLASE-TYPE ESTERASE DOMAIN-CONTAINING PROTEIN"/>
    <property type="match status" value="1"/>
</dbReference>
<dbReference type="InterPro" id="IPR036582">
    <property type="entry name" value="Mao_N_sf"/>
</dbReference>
<dbReference type="InterPro" id="IPR012854">
    <property type="entry name" value="Cu_amine_oxidase-like_N"/>
</dbReference>
<dbReference type="Gene3D" id="3.30.457.10">
    <property type="entry name" value="Copper amine oxidase-like, N-terminal domain"/>
    <property type="match status" value="1"/>
</dbReference>